<feature type="transmembrane region" description="Helical" evidence="1">
    <location>
        <begin position="36"/>
        <end position="55"/>
    </location>
</feature>
<keyword evidence="1" id="KW-0472">Membrane</keyword>
<reference evidence="2 3" key="1">
    <citation type="submission" date="2022-10" db="EMBL/GenBank/DDBJ databases">
        <title>The complete genomes of actinobacterial strains from the NBC collection.</title>
        <authorList>
            <person name="Joergensen T.S."/>
            <person name="Alvarez Arevalo M."/>
            <person name="Sterndorff E.B."/>
            <person name="Faurdal D."/>
            <person name="Vuksanovic O."/>
            <person name="Mourched A.-S."/>
            <person name="Charusanti P."/>
            <person name="Shaw S."/>
            <person name="Blin K."/>
            <person name="Weber T."/>
        </authorList>
    </citation>
    <scope>NUCLEOTIDE SEQUENCE [LARGE SCALE GENOMIC DNA]</scope>
    <source>
        <strain evidence="2 3">NBC_00185</strain>
    </source>
</reference>
<evidence type="ECO:0000313" key="2">
    <source>
        <dbReference type="EMBL" id="WTP69357.1"/>
    </source>
</evidence>
<keyword evidence="3" id="KW-1185">Reference proteome</keyword>
<name>A0ABZ1KAE1_9ACTN</name>
<dbReference type="RefSeq" id="WP_406188978.1">
    <property type="nucleotide sequence ID" value="NZ_CP108135.1"/>
</dbReference>
<keyword evidence="1" id="KW-1133">Transmembrane helix</keyword>
<dbReference type="Proteomes" id="UP001622496">
    <property type="component" value="Chromosome"/>
</dbReference>
<organism evidence="2 3">
    <name type="scientific">[Kitasatospora] papulosa</name>
    <dbReference type="NCBI Taxonomy" id="1464011"/>
    <lineage>
        <taxon>Bacteria</taxon>
        <taxon>Bacillati</taxon>
        <taxon>Actinomycetota</taxon>
        <taxon>Actinomycetes</taxon>
        <taxon>Kitasatosporales</taxon>
        <taxon>Streptomycetaceae</taxon>
        <taxon>Streptomyces</taxon>
    </lineage>
</organism>
<evidence type="ECO:0000256" key="1">
    <source>
        <dbReference type="SAM" id="Phobius"/>
    </source>
</evidence>
<accession>A0ABZ1KAE1</accession>
<keyword evidence="1" id="KW-0812">Transmembrane</keyword>
<gene>
    <name evidence="2" type="ORF">OG560_29620</name>
</gene>
<dbReference type="EMBL" id="CP108135">
    <property type="protein sequence ID" value="WTP69357.1"/>
    <property type="molecule type" value="Genomic_DNA"/>
</dbReference>
<proteinExistence type="predicted"/>
<protein>
    <submittedName>
        <fullName evidence="2">Uncharacterized protein</fullName>
    </submittedName>
</protein>
<sequence length="66" mass="6888">MKKPLIWILTALVLAVLFPDLPQAIAAVVSAVVVWVSTQPILVGVGIGMAALPHLRHAIKPAAKTA</sequence>
<evidence type="ECO:0000313" key="3">
    <source>
        <dbReference type="Proteomes" id="UP001622496"/>
    </source>
</evidence>